<dbReference type="BioCyc" id="CORYNE:G18NG-12538-MONOMER"/>
<feature type="region of interest" description="Disordered" evidence="2">
    <location>
        <begin position="1"/>
        <end position="22"/>
    </location>
</feature>
<dbReference type="SUPFAM" id="SSF47413">
    <property type="entry name" value="lambda repressor-like DNA-binding domains"/>
    <property type="match status" value="1"/>
</dbReference>
<evidence type="ECO:0000313" key="5">
    <source>
        <dbReference type="Proteomes" id="UP000000582"/>
    </source>
</evidence>
<proteinExistence type="predicted"/>
<dbReference type="InterPro" id="IPR050807">
    <property type="entry name" value="TransReg_Diox_bact_type"/>
</dbReference>
<reference evidence="5" key="1">
    <citation type="journal article" date="2003" name="Appl. Microbiol. Biotechnol.">
        <title>The Corynebacterium glutamicum genome: features and impacts on biotechnological processes.</title>
        <authorList>
            <person name="Ikeda M."/>
            <person name="Nakagawa S."/>
        </authorList>
    </citation>
    <scope>NUCLEOTIDE SEQUENCE [LARGE SCALE GENOMIC DNA]</scope>
    <source>
        <strain evidence="5">ATCC 13032 / DSM 20300 / BCRC 11384 / JCM 1318 / LMG 3730 / NCIMB 10025</strain>
    </source>
</reference>
<dbReference type="InterPro" id="IPR001387">
    <property type="entry name" value="Cro/C1-type_HTH"/>
</dbReference>
<dbReference type="GO" id="GO:0003677">
    <property type="term" value="F:DNA binding"/>
    <property type="evidence" value="ECO:0007669"/>
    <property type="project" value="UniProtKB-KW"/>
</dbReference>
<dbReference type="GO" id="GO:0005829">
    <property type="term" value="C:cytosol"/>
    <property type="evidence" value="ECO:0007669"/>
    <property type="project" value="TreeGrafter"/>
</dbReference>
<evidence type="ECO:0000256" key="1">
    <source>
        <dbReference type="ARBA" id="ARBA00023125"/>
    </source>
</evidence>
<dbReference type="InterPro" id="IPR010982">
    <property type="entry name" value="Lambda_DNA-bd_dom_sf"/>
</dbReference>
<accession>Q8NLM1</accession>
<dbReference type="Gene3D" id="1.10.260.40">
    <property type="entry name" value="lambda repressor-like DNA-binding domains"/>
    <property type="match status" value="1"/>
</dbReference>
<gene>
    <name evidence="4" type="ordered locus">Cgl2920</name>
</gene>
<dbReference type="AlphaFoldDB" id="Q8NLM1"/>
<dbReference type="PANTHER" id="PTHR46797">
    <property type="entry name" value="HTH-TYPE TRANSCRIPTIONAL REGULATOR"/>
    <property type="match status" value="1"/>
</dbReference>
<evidence type="ECO:0000259" key="3">
    <source>
        <dbReference type="PROSITE" id="PS50943"/>
    </source>
</evidence>
<evidence type="ECO:0000256" key="2">
    <source>
        <dbReference type="SAM" id="MobiDB-lite"/>
    </source>
</evidence>
<dbReference type="HOGENOM" id="CLU_2245406_0_0_11"/>
<dbReference type="EMBL" id="BA000036">
    <property type="protein sequence ID" value="BAC00314.1"/>
    <property type="molecule type" value="Genomic_DNA"/>
</dbReference>
<feature type="compositionally biased region" description="Polar residues" evidence="2">
    <location>
        <begin position="1"/>
        <end position="15"/>
    </location>
</feature>
<name>Q8NLM1_CORGL</name>
<dbReference type="OrthoDB" id="5584941at2"/>
<dbReference type="KEGG" id="cgl:Cgl2920"/>
<protein>
    <submittedName>
        <fullName evidence="4">Predicted transcriptional regulators</fullName>
    </submittedName>
</protein>
<evidence type="ECO:0000313" key="4">
    <source>
        <dbReference type="EMBL" id="BAC00314.1"/>
    </source>
</evidence>
<dbReference type="eggNOG" id="COG3620">
    <property type="taxonomic scope" value="Bacteria"/>
</dbReference>
<sequence length="104" mass="11276">MSLKSFSSLAQSEKSTWSKEAKQDYEDASALITQELASRKALGQKLVKARKQRGVTQVQLAEASGVQQAEISKIERGLANPTFSTLESLASHLGLQFTFTESAA</sequence>
<organism evidence="4 5">
    <name type="scientific">Corynebacterium glutamicum (strain ATCC 13032 / DSM 20300 / JCM 1318 / BCRC 11384 / CCUG 27702 / LMG 3730 / NBRC 12168 / NCIMB 10025 / NRRL B-2784 / 534)</name>
    <dbReference type="NCBI Taxonomy" id="196627"/>
    <lineage>
        <taxon>Bacteria</taxon>
        <taxon>Bacillati</taxon>
        <taxon>Actinomycetota</taxon>
        <taxon>Actinomycetes</taxon>
        <taxon>Mycobacteriales</taxon>
        <taxon>Corynebacteriaceae</taxon>
        <taxon>Corynebacterium</taxon>
    </lineage>
</organism>
<dbReference type="GeneID" id="1020862"/>
<dbReference type="PROSITE" id="PS50943">
    <property type="entry name" value="HTH_CROC1"/>
    <property type="match status" value="1"/>
</dbReference>
<dbReference type="Proteomes" id="UP000000582">
    <property type="component" value="Chromosome"/>
</dbReference>
<feature type="domain" description="HTH cro/C1-type" evidence="3">
    <location>
        <begin position="46"/>
        <end position="102"/>
    </location>
</feature>
<dbReference type="GO" id="GO:0003700">
    <property type="term" value="F:DNA-binding transcription factor activity"/>
    <property type="evidence" value="ECO:0007669"/>
    <property type="project" value="TreeGrafter"/>
</dbReference>
<dbReference type="STRING" id="196627.cg3230"/>
<dbReference type="RefSeq" id="WP_020948652.1">
    <property type="nucleotide sequence ID" value="NC_003450.3"/>
</dbReference>
<keyword evidence="5" id="KW-1185">Reference proteome</keyword>
<dbReference type="CDD" id="cd00093">
    <property type="entry name" value="HTH_XRE"/>
    <property type="match status" value="1"/>
</dbReference>
<dbReference type="PANTHER" id="PTHR46797:SF1">
    <property type="entry name" value="METHYLPHOSPHONATE SYNTHASE"/>
    <property type="match status" value="1"/>
</dbReference>
<keyword evidence="1" id="KW-0238">DNA-binding</keyword>
<dbReference type="Pfam" id="PF01381">
    <property type="entry name" value="HTH_3"/>
    <property type="match status" value="1"/>
</dbReference>
<dbReference type="SMART" id="SM00530">
    <property type="entry name" value="HTH_XRE"/>
    <property type="match status" value="1"/>
</dbReference>